<feature type="transmembrane region" description="Helical" evidence="6">
    <location>
        <begin position="94"/>
        <end position="119"/>
    </location>
</feature>
<proteinExistence type="predicted"/>
<dbReference type="EMBL" id="MAYT01000023">
    <property type="protein sequence ID" value="OCA87176.1"/>
    <property type="molecule type" value="Genomic_DNA"/>
</dbReference>
<dbReference type="InterPro" id="IPR003807">
    <property type="entry name" value="DUF202"/>
</dbReference>
<dbReference type="AlphaFoldDB" id="A0A1B9ATF4"/>
<dbReference type="RefSeq" id="WP_077247331.1">
    <property type="nucleotide sequence ID" value="NZ_MAYT01000023.1"/>
</dbReference>
<sequence>MKKEKVDESKYIQQHLANERTFLAWLRTGIAVVGIGFLAVTLHFNYGSKVSEVTDKISLLMMIFALIVGLSILVTGAISYFVKRREINETSFRSSAIMIAVVTIAVSVLVLLLGVYFILVL</sequence>
<evidence type="ECO:0000256" key="1">
    <source>
        <dbReference type="ARBA" id="ARBA00004651"/>
    </source>
</evidence>
<feature type="transmembrane region" description="Helical" evidence="6">
    <location>
        <begin position="21"/>
        <end position="45"/>
    </location>
</feature>
<dbReference type="Pfam" id="PF02656">
    <property type="entry name" value="DUF202"/>
    <property type="match status" value="1"/>
</dbReference>
<feature type="transmembrane region" description="Helical" evidence="6">
    <location>
        <begin position="57"/>
        <end position="82"/>
    </location>
</feature>
<keyword evidence="3 6" id="KW-0812">Transmembrane</keyword>
<keyword evidence="2" id="KW-1003">Cell membrane</keyword>
<evidence type="ECO:0000259" key="7">
    <source>
        <dbReference type="Pfam" id="PF02656"/>
    </source>
</evidence>
<keyword evidence="9" id="KW-1185">Reference proteome</keyword>
<dbReference type="PANTHER" id="PTHR34187">
    <property type="entry name" value="FGR18P"/>
    <property type="match status" value="1"/>
</dbReference>
<gene>
    <name evidence="8" type="ORF">A8F95_07880</name>
</gene>
<evidence type="ECO:0000256" key="2">
    <source>
        <dbReference type="ARBA" id="ARBA00022475"/>
    </source>
</evidence>
<evidence type="ECO:0000313" key="9">
    <source>
        <dbReference type="Proteomes" id="UP000092578"/>
    </source>
</evidence>
<name>A0A1B9ATF4_9BACI</name>
<evidence type="ECO:0000256" key="4">
    <source>
        <dbReference type="ARBA" id="ARBA00022989"/>
    </source>
</evidence>
<evidence type="ECO:0000256" key="6">
    <source>
        <dbReference type="SAM" id="Phobius"/>
    </source>
</evidence>
<evidence type="ECO:0000256" key="5">
    <source>
        <dbReference type="ARBA" id="ARBA00023136"/>
    </source>
</evidence>
<feature type="domain" description="DUF202" evidence="7">
    <location>
        <begin position="14"/>
        <end position="85"/>
    </location>
</feature>
<keyword evidence="4 6" id="KW-1133">Transmembrane helix</keyword>
<reference evidence="9" key="1">
    <citation type="submission" date="2016-05" db="EMBL/GenBank/DDBJ databases">
        <authorList>
            <person name="Liu B."/>
            <person name="Wang J."/>
            <person name="Zhu Y."/>
            <person name="Liu G."/>
            <person name="Chen Q."/>
            <person name="Chen Z."/>
            <person name="Lan J."/>
            <person name="Che J."/>
            <person name="Ge C."/>
            <person name="Shi H."/>
            <person name="Pan Z."/>
            <person name="Liu X."/>
        </authorList>
    </citation>
    <scope>NUCLEOTIDE SEQUENCE [LARGE SCALE GENOMIC DNA]</scope>
    <source>
        <strain evidence="9">FJAT-27215</strain>
    </source>
</reference>
<accession>A0A1B9ATF4</accession>
<dbReference type="GO" id="GO:0005886">
    <property type="term" value="C:plasma membrane"/>
    <property type="evidence" value="ECO:0007669"/>
    <property type="project" value="UniProtKB-SubCell"/>
</dbReference>
<protein>
    <recommendedName>
        <fullName evidence="7">DUF202 domain-containing protein</fullName>
    </recommendedName>
</protein>
<dbReference type="Proteomes" id="UP000092578">
    <property type="component" value="Unassembled WGS sequence"/>
</dbReference>
<comment type="caution">
    <text evidence="8">The sequence shown here is derived from an EMBL/GenBank/DDBJ whole genome shotgun (WGS) entry which is preliminary data.</text>
</comment>
<comment type="subcellular location">
    <subcellularLocation>
        <location evidence="1">Cell membrane</location>
        <topology evidence="1">Multi-pass membrane protein</topology>
    </subcellularLocation>
</comment>
<evidence type="ECO:0000313" key="8">
    <source>
        <dbReference type="EMBL" id="OCA87176.1"/>
    </source>
</evidence>
<evidence type="ECO:0000256" key="3">
    <source>
        <dbReference type="ARBA" id="ARBA00022692"/>
    </source>
</evidence>
<keyword evidence="5 6" id="KW-0472">Membrane</keyword>
<dbReference type="InterPro" id="IPR052053">
    <property type="entry name" value="IM_YidH-like"/>
</dbReference>
<dbReference type="PANTHER" id="PTHR34187:SF2">
    <property type="entry name" value="DUF202 DOMAIN-CONTAINING PROTEIN"/>
    <property type="match status" value="1"/>
</dbReference>
<organism evidence="8 9">
    <name type="scientific">Pseudobacillus wudalianchiensis</name>
    <dbReference type="NCBI Taxonomy" id="1743143"/>
    <lineage>
        <taxon>Bacteria</taxon>
        <taxon>Bacillati</taxon>
        <taxon>Bacillota</taxon>
        <taxon>Bacilli</taxon>
        <taxon>Bacillales</taxon>
        <taxon>Bacillaceae</taxon>
        <taxon>Pseudobacillus</taxon>
    </lineage>
</organism>